<dbReference type="Proteomes" id="UP000000851">
    <property type="component" value="Chromosome"/>
</dbReference>
<dbReference type="RefSeq" id="WP_012784795.1">
    <property type="nucleotide sequence ID" value="NC_013131.1"/>
</dbReference>
<evidence type="ECO:0000313" key="1">
    <source>
        <dbReference type="EMBL" id="ACU69500.1"/>
    </source>
</evidence>
<keyword evidence="2" id="KW-1185">Reference proteome</keyword>
<dbReference type="EMBL" id="CP001700">
    <property type="protein sequence ID" value="ACU69500.1"/>
    <property type="molecule type" value="Genomic_DNA"/>
</dbReference>
<dbReference type="AlphaFoldDB" id="C7PXE9"/>
<gene>
    <name evidence="1" type="ordered locus">Caci_0563</name>
</gene>
<proteinExistence type="predicted"/>
<dbReference type="KEGG" id="cai:Caci_0563"/>
<sequence>MRTTQESENWAVEFIRTDGENQSLSVEDGFSTRGDAEYYGQCTWSSPGGRGIEQVRVRQLPRGPWMPVAPASVCGGIRL</sequence>
<accession>C7PXE9</accession>
<dbReference type="HOGENOM" id="CLU_2599568_0_0_11"/>
<reference evidence="1 2" key="1">
    <citation type="journal article" date="2009" name="Stand. Genomic Sci.">
        <title>Complete genome sequence of Catenulispora acidiphila type strain (ID 139908).</title>
        <authorList>
            <person name="Copeland A."/>
            <person name="Lapidus A."/>
            <person name="Glavina Del Rio T."/>
            <person name="Nolan M."/>
            <person name="Lucas S."/>
            <person name="Chen F."/>
            <person name="Tice H."/>
            <person name="Cheng J.F."/>
            <person name="Bruce D."/>
            <person name="Goodwin L."/>
            <person name="Pitluck S."/>
            <person name="Mikhailova N."/>
            <person name="Pati A."/>
            <person name="Ivanova N."/>
            <person name="Mavromatis K."/>
            <person name="Chen A."/>
            <person name="Palaniappan K."/>
            <person name="Chain P."/>
            <person name="Land M."/>
            <person name="Hauser L."/>
            <person name="Chang Y.J."/>
            <person name="Jeffries C.D."/>
            <person name="Chertkov O."/>
            <person name="Brettin T."/>
            <person name="Detter J.C."/>
            <person name="Han C."/>
            <person name="Ali Z."/>
            <person name="Tindall B.J."/>
            <person name="Goker M."/>
            <person name="Bristow J."/>
            <person name="Eisen J.A."/>
            <person name="Markowitz V."/>
            <person name="Hugenholtz P."/>
            <person name="Kyrpides N.C."/>
            <person name="Klenk H.P."/>
        </authorList>
    </citation>
    <scope>NUCLEOTIDE SEQUENCE [LARGE SCALE GENOMIC DNA]</scope>
    <source>
        <strain evidence="2">DSM 44928 / JCM 14897 / NBRC 102108 / NRRL B-24433 / ID139908</strain>
    </source>
</reference>
<dbReference type="InParanoid" id="C7PXE9"/>
<evidence type="ECO:0000313" key="2">
    <source>
        <dbReference type="Proteomes" id="UP000000851"/>
    </source>
</evidence>
<protein>
    <submittedName>
        <fullName evidence="1">Uncharacterized protein</fullName>
    </submittedName>
</protein>
<organism evidence="1 2">
    <name type="scientific">Catenulispora acidiphila (strain DSM 44928 / JCM 14897 / NBRC 102108 / NRRL B-24433 / ID139908)</name>
    <dbReference type="NCBI Taxonomy" id="479433"/>
    <lineage>
        <taxon>Bacteria</taxon>
        <taxon>Bacillati</taxon>
        <taxon>Actinomycetota</taxon>
        <taxon>Actinomycetes</taxon>
        <taxon>Catenulisporales</taxon>
        <taxon>Catenulisporaceae</taxon>
        <taxon>Catenulispora</taxon>
    </lineage>
</organism>
<name>C7PXE9_CATAD</name>